<dbReference type="InterPro" id="IPR002347">
    <property type="entry name" value="SDR_fam"/>
</dbReference>
<evidence type="ECO:0000256" key="1">
    <source>
        <dbReference type="ARBA" id="ARBA00006484"/>
    </source>
</evidence>
<dbReference type="Proteomes" id="UP000244523">
    <property type="component" value="Unassembled WGS sequence"/>
</dbReference>
<keyword evidence="4" id="KW-1185">Reference proteome</keyword>
<comment type="similarity">
    <text evidence="1">Belongs to the short-chain dehydrogenases/reductases (SDR) family.</text>
</comment>
<dbReference type="Gene3D" id="3.40.50.720">
    <property type="entry name" value="NAD(P)-binding Rossmann-like Domain"/>
    <property type="match status" value="1"/>
</dbReference>
<proteinExistence type="inferred from homology"/>
<name>A0A2T6KAS0_9RHOB</name>
<sequence length="253" mass="27502">MTMFGDMTGRRVLYTGAAGGLGRGTTLALLRAGAEVFSIDRDHGKNAELRAETSDFLGVRLHLIEQDLADTDALRGTLRQIVAEAPIDILINNAAVYPSKPFEDYSLEEQRQVQAVNVDAALICTAEVLPGMRAQSWGRILNITSITLTGGWENLSPYIQSKGALLGLTRAWAREFGKYGITVNAIAPGAFPTDAERIHPEPERYRQFVLDHQSVKRRGTPDDIAASILFLASDGASFITGQNIAVDGGWNMN</sequence>
<dbReference type="AlphaFoldDB" id="A0A2T6KAS0"/>
<gene>
    <name evidence="3" type="ORF">C8N45_112131</name>
</gene>
<dbReference type="PANTHER" id="PTHR24321">
    <property type="entry name" value="DEHYDROGENASES, SHORT CHAIN"/>
    <property type="match status" value="1"/>
</dbReference>
<dbReference type="GO" id="GO:0016491">
    <property type="term" value="F:oxidoreductase activity"/>
    <property type="evidence" value="ECO:0007669"/>
    <property type="project" value="UniProtKB-KW"/>
</dbReference>
<evidence type="ECO:0000313" key="3">
    <source>
        <dbReference type="EMBL" id="PUB11888.1"/>
    </source>
</evidence>
<accession>A0A2T6KAS0</accession>
<dbReference type="PRINTS" id="PR00081">
    <property type="entry name" value="GDHRDH"/>
</dbReference>
<dbReference type="InterPro" id="IPR036291">
    <property type="entry name" value="NAD(P)-bd_dom_sf"/>
</dbReference>
<evidence type="ECO:0000313" key="4">
    <source>
        <dbReference type="Proteomes" id="UP000244523"/>
    </source>
</evidence>
<comment type="caution">
    <text evidence="3">The sequence shown here is derived from an EMBL/GenBank/DDBJ whole genome shotgun (WGS) entry which is preliminary data.</text>
</comment>
<reference evidence="3 4" key="1">
    <citation type="submission" date="2018-04" db="EMBL/GenBank/DDBJ databases">
        <title>Genomic Encyclopedia of Archaeal and Bacterial Type Strains, Phase II (KMG-II): from individual species to whole genera.</title>
        <authorList>
            <person name="Goeker M."/>
        </authorList>
    </citation>
    <scope>NUCLEOTIDE SEQUENCE [LARGE SCALE GENOMIC DNA]</scope>
    <source>
        <strain evidence="3 4">DSM 29955</strain>
    </source>
</reference>
<dbReference type="Pfam" id="PF13561">
    <property type="entry name" value="adh_short_C2"/>
    <property type="match status" value="1"/>
</dbReference>
<dbReference type="CDD" id="cd05233">
    <property type="entry name" value="SDR_c"/>
    <property type="match status" value="1"/>
</dbReference>
<dbReference type="OrthoDB" id="9779623at2"/>
<dbReference type="EMBL" id="QBUD01000012">
    <property type="protein sequence ID" value="PUB11888.1"/>
    <property type="molecule type" value="Genomic_DNA"/>
</dbReference>
<dbReference type="PANTHER" id="PTHR24321:SF8">
    <property type="entry name" value="ESTRADIOL 17-BETA-DEHYDROGENASE 8-RELATED"/>
    <property type="match status" value="1"/>
</dbReference>
<evidence type="ECO:0000256" key="2">
    <source>
        <dbReference type="ARBA" id="ARBA00023002"/>
    </source>
</evidence>
<protein>
    <submittedName>
        <fullName evidence="3">NAD(P)-dependent dehydrogenase (Short-subunit alcohol dehydrogenase family)</fullName>
    </submittedName>
</protein>
<dbReference type="PRINTS" id="PR00080">
    <property type="entry name" value="SDRFAMILY"/>
</dbReference>
<keyword evidence="2" id="KW-0560">Oxidoreductase</keyword>
<dbReference type="FunFam" id="3.40.50.720:FF:000084">
    <property type="entry name" value="Short-chain dehydrogenase reductase"/>
    <property type="match status" value="1"/>
</dbReference>
<organism evidence="3 4">
    <name type="scientific">Yoonia sediminilitoris</name>
    <dbReference type="NCBI Taxonomy" id="1286148"/>
    <lineage>
        <taxon>Bacteria</taxon>
        <taxon>Pseudomonadati</taxon>
        <taxon>Pseudomonadota</taxon>
        <taxon>Alphaproteobacteria</taxon>
        <taxon>Rhodobacterales</taxon>
        <taxon>Paracoccaceae</taxon>
        <taxon>Yoonia</taxon>
    </lineage>
</organism>
<dbReference type="SUPFAM" id="SSF51735">
    <property type="entry name" value="NAD(P)-binding Rossmann-fold domains"/>
    <property type="match status" value="1"/>
</dbReference>